<gene>
    <name evidence="7" type="ORF">ABOD76_03620</name>
</gene>
<dbReference type="GO" id="GO:0009055">
    <property type="term" value="F:electron transfer activity"/>
    <property type="evidence" value="ECO:0007669"/>
    <property type="project" value="InterPro"/>
</dbReference>
<accession>A0AAU7U730</accession>
<protein>
    <submittedName>
        <fullName evidence="7">Cytochrome c</fullName>
    </submittedName>
</protein>
<proteinExistence type="predicted"/>
<dbReference type="PANTHER" id="PTHR35008">
    <property type="entry name" value="BLL4482 PROTEIN-RELATED"/>
    <property type="match status" value="1"/>
</dbReference>
<evidence type="ECO:0000256" key="4">
    <source>
        <dbReference type="PROSITE-ProRule" id="PRU00433"/>
    </source>
</evidence>
<evidence type="ECO:0000256" key="5">
    <source>
        <dbReference type="SAM" id="SignalP"/>
    </source>
</evidence>
<organism evidence="7">
    <name type="scientific">Deinococcus sonorensis KR-87</name>
    <dbReference type="NCBI Taxonomy" id="694439"/>
    <lineage>
        <taxon>Bacteria</taxon>
        <taxon>Thermotogati</taxon>
        <taxon>Deinococcota</taxon>
        <taxon>Deinococci</taxon>
        <taxon>Deinococcales</taxon>
        <taxon>Deinococcaceae</taxon>
        <taxon>Deinococcus</taxon>
    </lineage>
</organism>
<dbReference type="EMBL" id="CP158298">
    <property type="protein sequence ID" value="XBV84155.1"/>
    <property type="molecule type" value="Genomic_DNA"/>
</dbReference>
<dbReference type="InterPro" id="IPR036909">
    <property type="entry name" value="Cyt_c-like_dom_sf"/>
</dbReference>
<dbReference type="SUPFAM" id="SSF46626">
    <property type="entry name" value="Cytochrome c"/>
    <property type="match status" value="1"/>
</dbReference>
<evidence type="ECO:0000256" key="1">
    <source>
        <dbReference type="ARBA" id="ARBA00022617"/>
    </source>
</evidence>
<keyword evidence="1 4" id="KW-0349">Heme</keyword>
<dbReference type="PROSITE" id="PS51007">
    <property type="entry name" value="CYTC"/>
    <property type="match status" value="1"/>
</dbReference>
<dbReference type="GO" id="GO:0046872">
    <property type="term" value="F:metal ion binding"/>
    <property type="evidence" value="ECO:0007669"/>
    <property type="project" value="UniProtKB-KW"/>
</dbReference>
<evidence type="ECO:0000313" key="7">
    <source>
        <dbReference type="EMBL" id="XBV84155.1"/>
    </source>
</evidence>
<dbReference type="Gene3D" id="1.10.760.10">
    <property type="entry name" value="Cytochrome c-like domain"/>
    <property type="match status" value="1"/>
</dbReference>
<feature type="signal peptide" evidence="5">
    <location>
        <begin position="1"/>
        <end position="21"/>
    </location>
</feature>
<reference evidence="7" key="1">
    <citation type="submission" date="2024-06" db="EMBL/GenBank/DDBJ databases">
        <title>Draft Genome Sequence of Deinococcus sonorensis Type Strain KR-87, a Biofilm Producing Representative of the Genus Deinococcus.</title>
        <authorList>
            <person name="Boren L.S."/>
            <person name="Grosso R.A."/>
            <person name="Hugenberg-Cox A.N."/>
            <person name="Hill J.T.E."/>
            <person name="Albert C.M."/>
            <person name="Tuohy J.M."/>
        </authorList>
    </citation>
    <scope>NUCLEOTIDE SEQUENCE</scope>
    <source>
        <strain evidence="7">KR-87</strain>
        <plasmid evidence="7">pDson03</plasmid>
    </source>
</reference>
<feature type="domain" description="Cytochrome c" evidence="6">
    <location>
        <begin position="37"/>
        <end position="115"/>
    </location>
</feature>
<keyword evidence="5" id="KW-0732">Signal</keyword>
<dbReference type="Pfam" id="PF13442">
    <property type="entry name" value="Cytochrome_CBB3"/>
    <property type="match status" value="1"/>
</dbReference>
<dbReference type="InterPro" id="IPR051459">
    <property type="entry name" value="Cytochrome_c-type_DH"/>
</dbReference>
<dbReference type="AlphaFoldDB" id="A0AAU7U730"/>
<dbReference type="InterPro" id="IPR009056">
    <property type="entry name" value="Cyt_c-like_dom"/>
</dbReference>
<dbReference type="GO" id="GO:0020037">
    <property type="term" value="F:heme binding"/>
    <property type="evidence" value="ECO:0007669"/>
    <property type="project" value="InterPro"/>
</dbReference>
<geneLocation type="plasmid" evidence="7">
    <name>pDson03</name>
</geneLocation>
<name>A0AAU7U730_9DEIO</name>
<evidence type="ECO:0000256" key="2">
    <source>
        <dbReference type="ARBA" id="ARBA00022723"/>
    </source>
</evidence>
<keyword evidence="7" id="KW-0614">Plasmid</keyword>
<dbReference type="PANTHER" id="PTHR35008:SF8">
    <property type="entry name" value="ALCOHOL DEHYDROGENASE CYTOCHROME C SUBUNIT"/>
    <property type="match status" value="1"/>
</dbReference>
<feature type="chain" id="PRO_5043728295" evidence="5">
    <location>
        <begin position="22"/>
        <end position="136"/>
    </location>
</feature>
<sequence>MKTLLGAFAGVLLTATLVAHAATTTPTSYLKAPFTKEQAATGAKVYKANCAMCHGDKLSNGGAPKLAGSVFLTKWATNTLDDFHYIMSTTMPQTAPGTLKPAEYLAVTTYILQQNGAKPGKAAFKADDLKKYGFKK</sequence>
<keyword evidence="2 4" id="KW-0479">Metal-binding</keyword>
<dbReference type="RefSeq" id="WP_350242193.1">
    <property type="nucleotide sequence ID" value="NZ_CP158298.1"/>
</dbReference>
<evidence type="ECO:0000259" key="6">
    <source>
        <dbReference type="PROSITE" id="PS51007"/>
    </source>
</evidence>
<dbReference type="KEGG" id="dsc:ABOD76_03620"/>
<evidence type="ECO:0000256" key="3">
    <source>
        <dbReference type="ARBA" id="ARBA00023004"/>
    </source>
</evidence>
<keyword evidence="3 4" id="KW-0408">Iron</keyword>